<accession>A0A914EEM9</accession>
<evidence type="ECO:0000313" key="3">
    <source>
        <dbReference type="Proteomes" id="UP000887540"/>
    </source>
</evidence>
<evidence type="ECO:0000256" key="2">
    <source>
        <dbReference type="SAM" id="MobiDB-lite"/>
    </source>
</evidence>
<organism evidence="3 4">
    <name type="scientific">Acrobeloides nanus</name>
    <dbReference type="NCBI Taxonomy" id="290746"/>
    <lineage>
        <taxon>Eukaryota</taxon>
        <taxon>Metazoa</taxon>
        <taxon>Ecdysozoa</taxon>
        <taxon>Nematoda</taxon>
        <taxon>Chromadorea</taxon>
        <taxon>Rhabditida</taxon>
        <taxon>Tylenchina</taxon>
        <taxon>Cephalobomorpha</taxon>
        <taxon>Cephaloboidea</taxon>
        <taxon>Cephalobidae</taxon>
        <taxon>Acrobeloides</taxon>
    </lineage>
</organism>
<keyword evidence="1" id="KW-0106">Calcium</keyword>
<dbReference type="InterPro" id="IPR011992">
    <property type="entry name" value="EF-hand-dom_pair"/>
</dbReference>
<sequence length="269" mass="30630">MDTNGDDRVTEKEYQTRSSRLAEEANQRQLEYANITLNEFDTNFNHTLEINELTKYIESMYRDPTALPTVLPRFDKNNDSKLDLEEAPLENDDTSDDYYPPNAYILLMVDSLTSQGTLDAQKSLLKELALNWTHFERVGYFVSGFTSQAKYLGNFLSYKDFSTAIDQTTLSAGVPGIDIALRLLDEKYPRTDPSIPSYVVYFITSNYAITASINETKSHGDKFTKVTFVSMGSDVNKLKQISPNIIIWNNWTTGKPENWKKQFLEACGA</sequence>
<protein>
    <submittedName>
        <fullName evidence="4">VWFA domain-containing protein</fullName>
    </submittedName>
</protein>
<dbReference type="InterPro" id="IPR018247">
    <property type="entry name" value="EF_Hand_1_Ca_BS"/>
</dbReference>
<dbReference type="AlphaFoldDB" id="A0A914EEM9"/>
<dbReference type="WBParaSite" id="ACRNAN_scaffold7719.g12195.t1">
    <property type="protein sequence ID" value="ACRNAN_scaffold7719.g12195.t1"/>
    <property type="gene ID" value="ACRNAN_scaffold7719.g12195"/>
</dbReference>
<dbReference type="SUPFAM" id="SSF47473">
    <property type="entry name" value="EF-hand"/>
    <property type="match status" value="1"/>
</dbReference>
<reference evidence="4" key="1">
    <citation type="submission" date="2022-11" db="UniProtKB">
        <authorList>
            <consortium name="WormBaseParasite"/>
        </authorList>
    </citation>
    <scope>IDENTIFICATION</scope>
</reference>
<name>A0A914EEM9_9BILA</name>
<evidence type="ECO:0000313" key="4">
    <source>
        <dbReference type="WBParaSite" id="ACRNAN_scaffold7719.g12195.t1"/>
    </source>
</evidence>
<feature type="region of interest" description="Disordered" evidence="2">
    <location>
        <begin position="1"/>
        <end position="22"/>
    </location>
</feature>
<proteinExistence type="predicted"/>
<keyword evidence="3" id="KW-1185">Reference proteome</keyword>
<dbReference type="Gene3D" id="1.10.238.10">
    <property type="entry name" value="EF-hand"/>
    <property type="match status" value="1"/>
</dbReference>
<dbReference type="Proteomes" id="UP000887540">
    <property type="component" value="Unplaced"/>
</dbReference>
<dbReference type="PROSITE" id="PS00018">
    <property type="entry name" value="EF_HAND_1"/>
    <property type="match status" value="1"/>
</dbReference>
<evidence type="ECO:0000256" key="1">
    <source>
        <dbReference type="ARBA" id="ARBA00022837"/>
    </source>
</evidence>